<dbReference type="PANTHER" id="PTHR43500:SF1">
    <property type="entry name" value="CYSTATHIONINE BETA-LYASE-RELATED"/>
    <property type="match status" value="1"/>
</dbReference>
<dbReference type="RefSeq" id="WP_124221840.1">
    <property type="nucleotide sequence ID" value="NZ_RKQL01000002.1"/>
</dbReference>
<evidence type="ECO:0000256" key="1">
    <source>
        <dbReference type="ARBA" id="ARBA00001933"/>
    </source>
</evidence>
<evidence type="ECO:0000256" key="7">
    <source>
        <dbReference type="RuleBase" id="RU362118"/>
    </source>
</evidence>
<dbReference type="AlphaFoldDB" id="A0A3N4VAJ9"/>
<dbReference type="InterPro" id="IPR015422">
    <property type="entry name" value="PyrdxlP-dep_Trfase_small"/>
</dbReference>
<feature type="modified residue" description="N6-(pyridoxal phosphate)lysine" evidence="6">
    <location>
        <position position="231"/>
    </location>
</feature>
<dbReference type="GO" id="GO:0019346">
    <property type="term" value="P:transsulfuration"/>
    <property type="evidence" value="ECO:0007669"/>
    <property type="project" value="InterPro"/>
</dbReference>
<dbReference type="OrthoDB" id="9805807at2"/>
<dbReference type="InterPro" id="IPR015421">
    <property type="entry name" value="PyrdxlP-dep_Trfase_major"/>
</dbReference>
<keyword evidence="4 8" id="KW-0456">Lyase</keyword>
<dbReference type="Gene3D" id="3.40.640.10">
    <property type="entry name" value="Type I PLP-dependent aspartate aminotransferase-like (Major domain)"/>
    <property type="match status" value="1"/>
</dbReference>
<evidence type="ECO:0000256" key="5">
    <source>
        <dbReference type="ARBA" id="ARBA00047517"/>
    </source>
</evidence>
<reference evidence="8 9" key="1">
    <citation type="submission" date="2018-11" db="EMBL/GenBank/DDBJ databases">
        <title>Genomic Encyclopedia of Type Strains, Phase IV (KMG-IV): sequencing the most valuable type-strain genomes for metagenomic binning, comparative biology and taxonomic classification.</title>
        <authorList>
            <person name="Goeker M."/>
        </authorList>
    </citation>
    <scope>NUCLEOTIDE SEQUENCE [LARGE SCALE GENOMIC DNA]</scope>
    <source>
        <strain evidence="8 9">DSM 101684</strain>
    </source>
</reference>
<evidence type="ECO:0000313" key="8">
    <source>
        <dbReference type="EMBL" id="RPE70840.1"/>
    </source>
</evidence>
<dbReference type="PANTHER" id="PTHR43500">
    <property type="entry name" value="CYSTATHIONINE BETA-LYASE-RELATED"/>
    <property type="match status" value="1"/>
</dbReference>
<dbReference type="InterPro" id="IPR000277">
    <property type="entry name" value="Cys/Met-Metab_PyrdxlP-dep_enz"/>
</dbReference>
<keyword evidence="9" id="KW-1185">Reference proteome</keyword>
<organism evidence="8 9">
    <name type="scientific">Tibeticola sediminis</name>
    <dbReference type="NCBI Taxonomy" id="1917811"/>
    <lineage>
        <taxon>Bacteria</taxon>
        <taxon>Pseudomonadati</taxon>
        <taxon>Pseudomonadota</taxon>
        <taxon>Betaproteobacteria</taxon>
        <taxon>Burkholderiales</taxon>
        <taxon>Comamonadaceae</taxon>
        <taxon>Tibeticola</taxon>
    </lineage>
</organism>
<evidence type="ECO:0000256" key="4">
    <source>
        <dbReference type="ARBA" id="ARBA00023239"/>
    </source>
</evidence>
<dbReference type="EMBL" id="RKQL01000002">
    <property type="protein sequence ID" value="RPE70840.1"/>
    <property type="molecule type" value="Genomic_DNA"/>
</dbReference>
<dbReference type="InterPro" id="IPR015424">
    <property type="entry name" value="PyrdxlP-dep_Trfase"/>
</dbReference>
<dbReference type="GO" id="GO:0019450">
    <property type="term" value="P:L-cysteine catabolic process to pyruvate"/>
    <property type="evidence" value="ECO:0007669"/>
    <property type="project" value="TreeGrafter"/>
</dbReference>
<keyword evidence="3 6" id="KW-0663">Pyridoxal phosphate</keyword>
<name>A0A3N4VAJ9_9BURK</name>
<evidence type="ECO:0000256" key="3">
    <source>
        <dbReference type="ARBA" id="ARBA00022898"/>
    </source>
</evidence>
<proteinExistence type="inferred from homology"/>
<evidence type="ECO:0000256" key="6">
    <source>
        <dbReference type="PIRSR" id="PIRSR001434-2"/>
    </source>
</evidence>
<accession>A0A3N4VAJ9</accession>
<dbReference type="InterPro" id="IPR006233">
    <property type="entry name" value="Cys_b_lyase_bac"/>
</dbReference>
<comment type="caution">
    <text evidence="8">The sequence shown here is derived from an EMBL/GenBank/DDBJ whole genome shotgun (WGS) entry which is preliminary data.</text>
</comment>
<comment type="catalytic activity">
    <reaction evidence="5">
        <text>L,L-cystathionine + H2O = L-homocysteine + pyruvate + NH4(+)</text>
        <dbReference type="Rhea" id="RHEA:13965"/>
        <dbReference type="ChEBI" id="CHEBI:15361"/>
        <dbReference type="ChEBI" id="CHEBI:15377"/>
        <dbReference type="ChEBI" id="CHEBI:28938"/>
        <dbReference type="ChEBI" id="CHEBI:58161"/>
        <dbReference type="ChEBI" id="CHEBI:58199"/>
    </reaction>
</comment>
<evidence type="ECO:0000313" key="9">
    <source>
        <dbReference type="Proteomes" id="UP000272193"/>
    </source>
</evidence>
<comment type="similarity">
    <text evidence="2 7">Belongs to the trans-sulfuration enzymes family.</text>
</comment>
<comment type="cofactor">
    <cofactor evidence="1 7">
        <name>pyridoxal 5'-phosphate</name>
        <dbReference type="ChEBI" id="CHEBI:597326"/>
    </cofactor>
</comment>
<dbReference type="Pfam" id="PF01053">
    <property type="entry name" value="Cys_Met_Meta_PP"/>
    <property type="match status" value="1"/>
</dbReference>
<dbReference type="PIRSF" id="PIRSF001434">
    <property type="entry name" value="CGS"/>
    <property type="match status" value="1"/>
</dbReference>
<dbReference type="GO" id="GO:0030170">
    <property type="term" value="F:pyridoxal phosphate binding"/>
    <property type="evidence" value="ECO:0007669"/>
    <property type="project" value="InterPro"/>
</dbReference>
<dbReference type="Proteomes" id="UP000272193">
    <property type="component" value="Unassembled WGS sequence"/>
</dbReference>
<dbReference type="Gene3D" id="3.90.1150.10">
    <property type="entry name" value="Aspartate Aminotransferase, domain 1"/>
    <property type="match status" value="1"/>
</dbReference>
<evidence type="ECO:0000256" key="2">
    <source>
        <dbReference type="ARBA" id="ARBA00009077"/>
    </source>
</evidence>
<gene>
    <name evidence="8" type="ORF">EDC62_1330</name>
</gene>
<sequence>MVDPRDERTGSAPPDRGWSLATALIHHPYRPPAGFDAPQPGVFKASTVFFPSVAAMRARHWSDRRGYTYGLHGTPTSFTLQERLATLEGGSHCTLAPSGLAAIALVDLSLLAAGDEVLLPQNAYGPGLALARDELARYGIGHRLYDPLRPESLSESWGPRVRLVWVEAAGSVTMEFPDLVALVERSHRSGALVALDNTWGSGLAFRPFDLVPGRSAGQELGVDLSVHALTKYPSGGGDVLMGSVVTRDAVLHRRIEQTHMRLGLGVGANDVEAVLRALPSLELRYDAQDAAARTLARWCARRSDVFAQVLHPALEGSPGHAHWRVSCCTAQRPGGRAAGLFSVIFDARYSQAQVDAFCDALRCFRLGYSWGGPVSLVMPYDIQSLRAPWPAHLARGSLVRFSVGLEAVEDLQRDLEQGLRALERHADSGQG</sequence>
<dbReference type="SUPFAM" id="SSF53383">
    <property type="entry name" value="PLP-dependent transferases"/>
    <property type="match status" value="1"/>
</dbReference>
<dbReference type="GO" id="GO:0047804">
    <property type="term" value="F:cysteine-S-conjugate beta-lyase activity"/>
    <property type="evidence" value="ECO:0007669"/>
    <property type="project" value="InterPro"/>
</dbReference>
<protein>
    <submittedName>
        <fullName evidence="8">Cystathionine beta-lyase</fullName>
    </submittedName>
</protein>